<dbReference type="Pfam" id="PF00313">
    <property type="entry name" value="CSD"/>
    <property type="match status" value="1"/>
</dbReference>
<name>A0A061R1B5_9CHLO</name>
<feature type="non-terminal residue" evidence="2">
    <location>
        <position position="107"/>
    </location>
</feature>
<dbReference type="InterPro" id="IPR012340">
    <property type="entry name" value="NA-bd_OB-fold"/>
</dbReference>
<feature type="domain" description="CSD" evidence="1">
    <location>
        <begin position="80"/>
        <end position="107"/>
    </location>
</feature>
<dbReference type="InterPro" id="IPR002059">
    <property type="entry name" value="CSP_DNA-bd"/>
</dbReference>
<dbReference type="AlphaFoldDB" id="A0A061R1B5"/>
<accession>A0A061R1B5</accession>
<organism evidence="2">
    <name type="scientific">Tetraselmis sp. GSL018</name>
    <dbReference type="NCBI Taxonomy" id="582737"/>
    <lineage>
        <taxon>Eukaryota</taxon>
        <taxon>Viridiplantae</taxon>
        <taxon>Chlorophyta</taxon>
        <taxon>core chlorophytes</taxon>
        <taxon>Chlorodendrophyceae</taxon>
        <taxon>Chlorodendrales</taxon>
        <taxon>Chlorodendraceae</taxon>
        <taxon>Tetraselmis</taxon>
    </lineage>
</organism>
<dbReference type="GO" id="GO:0003676">
    <property type="term" value="F:nucleic acid binding"/>
    <property type="evidence" value="ECO:0007669"/>
    <property type="project" value="InterPro"/>
</dbReference>
<sequence>KRQSAPIRFKPSAGIPFRPLVGMANLRQLLTVSARAYSWISSAVTTEYGVASKGATTLLEPVSASMPRFRLYSAGNNENKMSGHVKWFNQKKGWGFIVPSDGSEDVF</sequence>
<dbReference type="PROSITE" id="PS51857">
    <property type="entry name" value="CSD_2"/>
    <property type="match status" value="1"/>
</dbReference>
<dbReference type="CDD" id="cd04458">
    <property type="entry name" value="CSP_CDS"/>
    <property type="match status" value="1"/>
</dbReference>
<evidence type="ECO:0000313" key="2">
    <source>
        <dbReference type="EMBL" id="JAC64336.1"/>
    </source>
</evidence>
<dbReference type="SUPFAM" id="SSF50249">
    <property type="entry name" value="Nucleic acid-binding proteins"/>
    <property type="match status" value="1"/>
</dbReference>
<evidence type="ECO:0000259" key="1">
    <source>
        <dbReference type="PROSITE" id="PS51857"/>
    </source>
</evidence>
<gene>
    <name evidence="2" type="ORF">TSPGSL018_18521</name>
</gene>
<dbReference type="EMBL" id="GBEZ01022507">
    <property type="protein sequence ID" value="JAC64336.1"/>
    <property type="molecule type" value="Transcribed_RNA"/>
</dbReference>
<reference evidence="2" key="1">
    <citation type="submission" date="2014-05" db="EMBL/GenBank/DDBJ databases">
        <title>The transcriptome of the halophilic microalga Tetraselmis sp. GSL018 isolated from the Great Salt Lake, Utah.</title>
        <authorList>
            <person name="Jinkerson R.E."/>
            <person name="D'Adamo S."/>
            <person name="Posewitz M.C."/>
        </authorList>
    </citation>
    <scope>NUCLEOTIDE SEQUENCE</scope>
    <source>
        <strain evidence="2">GSL018</strain>
    </source>
</reference>
<feature type="non-terminal residue" evidence="2">
    <location>
        <position position="1"/>
    </location>
</feature>
<proteinExistence type="predicted"/>
<dbReference type="Gene3D" id="2.40.50.140">
    <property type="entry name" value="Nucleic acid-binding proteins"/>
    <property type="match status" value="1"/>
</dbReference>
<protein>
    <recommendedName>
        <fullName evidence="1">CSD domain-containing protein</fullName>
    </recommendedName>
</protein>